<dbReference type="InterPro" id="IPR051614">
    <property type="entry name" value="UPF0045_domain"/>
</dbReference>
<dbReference type="SUPFAM" id="SSF89957">
    <property type="entry name" value="MTH1187/YkoF-like"/>
    <property type="match status" value="1"/>
</dbReference>
<feature type="domain" description="Thiamine-binding protein" evidence="2">
    <location>
        <begin position="8"/>
        <end position="96"/>
    </location>
</feature>
<dbReference type="Proteomes" id="UP000249547">
    <property type="component" value="Unassembled WGS sequence"/>
</dbReference>
<organism evidence="3 4">
    <name type="scientific">Chitinophaga skermanii</name>
    <dbReference type="NCBI Taxonomy" id="331697"/>
    <lineage>
        <taxon>Bacteria</taxon>
        <taxon>Pseudomonadati</taxon>
        <taxon>Bacteroidota</taxon>
        <taxon>Chitinophagia</taxon>
        <taxon>Chitinophagales</taxon>
        <taxon>Chitinophagaceae</taxon>
        <taxon>Chitinophaga</taxon>
    </lineage>
</organism>
<dbReference type="PANTHER" id="PTHR33777:SF1">
    <property type="entry name" value="UPF0045 PROTEIN ECM15"/>
    <property type="match status" value="1"/>
</dbReference>
<dbReference type="RefSeq" id="WP_111597529.1">
    <property type="nucleotide sequence ID" value="NZ_QLLL01000003.1"/>
</dbReference>
<reference evidence="3 4" key="1">
    <citation type="submission" date="2018-06" db="EMBL/GenBank/DDBJ databases">
        <title>Genomic Encyclopedia of Archaeal and Bacterial Type Strains, Phase II (KMG-II): from individual species to whole genera.</title>
        <authorList>
            <person name="Goeker M."/>
        </authorList>
    </citation>
    <scope>NUCLEOTIDE SEQUENCE [LARGE SCALE GENOMIC DNA]</scope>
    <source>
        <strain evidence="3 4">DSM 23857</strain>
    </source>
</reference>
<comment type="similarity">
    <text evidence="1">Belongs to the UPF0045 family.</text>
</comment>
<dbReference type="InterPro" id="IPR002767">
    <property type="entry name" value="Thiamine_BP"/>
</dbReference>
<protein>
    <submittedName>
        <fullName evidence="3">Uncharacterized protein YqgV (UPF0045/DUF77 family)</fullName>
    </submittedName>
</protein>
<dbReference type="InterPro" id="IPR029756">
    <property type="entry name" value="MTH1187/YkoF-like"/>
</dbReference>
<sequence>MQHKINLALQILPQVATDQVYAVVDEAIAVIKNSGVKYRVCPFETVMEGTYDELMDIVRKAQEVCFKAGAGQLLVYIKMQIKANEDVSIEDKTGKYDAEASL</sequence>
<keyword evidence="4" id="KW-1185">Reference proteome</keyword>
<dbReference type="Gene3D" id="3.30.70.930">
    <property type="match status" value="1"/>
</dbReference>
<dbReference type="GO" id="GO:0005829">
    <property type="term" value="C:cytosol"/>
    <property type="evidence" value="ECO:0007669"/>
    <property type="project" value="TreeGrafter"/>
</dbReference>
<evidence type="ECO:0000259" key="2">
    <source>
        <dbReference type="Pfam" id="PF01910"/>
    </source>
</evidence>
<evidence type="ECO:0000313" key="4">
    <source>
        <dbReference type="Proteomes" id="UP000249547"/>
    </source>
</evidence>
<accession>A0A327QTG9</accession>
<evidence type="ECO:0000256" key="1">
    <source>
        <dbReference type="ARBA" id="ARBA00010272"/>
    </source>
</evidence>
<evidence type="ECO:0000313" key="3">
    <source>
        <dbReference type="EMBL" id="RAJ06954.1"/>
    </source>
</evidence>
<comment type="caution">
    <text evidence="3">The sequence shown here is derived from an EMBL/GenBank/DDBJ whole genome shotgun (WGS) entry which is preliminary data.</text>
</comment>
<dbReference type="EMBL" id="QLLL01000003">
    <property type="protein sequence ID" value="RAJ06954.1"/>
    <property type="molecule type" value="Genomic_DNA"/>
</dbReference>
<dbReference type="Pfam" id="PF01910">
    <property type="entry name" value="Thiamine_BP"/>
    <property type="match status" value="1"/>
</dbReference>
<name>A0A327QTG9_9BACT</name>
<dbReference type="PANTHER" id="PTHR33777">
    <property type="entry name" value="UPF0045 PROTEIN ECM15"/>
    <property type="match status" value="1"/>
</dbReference>
<proteinExistence type="inferred from homology"/>
<dbReference type="AlphaFoldDB" id="A0A327QTG9"/>
<dbReference type="OrthoDB" id="5886358at2"/>
<gene>
    <name evidence="3" type="ORF">LX64_02082</name>
</gene>